<evidence type="ECO:0000313" key="1">
    <source>
        <dbReference type="EMBL" id="KAA3470488.1"/>
    </source>
</evidence>
<dbReference type="SUPFAM" id="SSF56672">
    <property type="entry name" value="DNA/RNA polymerases"/>
    <property type="match status" value="1"/>
</dbReference>
<proteinExistence type="predicted"/>
<evidence type="ECO:0000313" key="2">
    <source>
        <dbReference type="Proteomes" id="UP000325315"/>
    </source>
</evidence>
<dbReference type="InterPro" id="IPR043502">
    <property type="entry name" value="DNA/RNA_pol_sf"/>
</dbReference>
<reference evidence="2" key="1">
    <citation type="journal article" date="2019" name="Plant Biotechnol. J.">
        <title>Genome sequencing of the Australian wild diploid species Gossypium australe highlights disease resistance and delayed gland morphogenesis.</title>
        <authorList>
            <person name="Cai Y."/>
            <person name="Cai X."/>
            <person name="Wang Q."/>
            <person name="Wang P."/>
            <person name="Zhang Y."/>
            <person name="Cai C."/>
            <person name="Xu Y."/>
            <person name="Wang K."/>
            <person name="Zhou Z."/>
            <person name="Wang C."/>
            <person name="Geng S."/>
            <person name="Li B."/>
            <person name="Dong Q."/>
            <person name="Hou Y."/>
            <person name="Wang H."/>
            <person name="Ai P."/>
            <person name="Liu Z."/>
            <person name="Yi F."/>
            <person name="Sun M."/>
            <person name="An G."/>
            <person name="Cheng J."/>
            <person name="Zhang Y."/>
            <person name="Shi Q."/>
            <person name="Xie Y."/>
            <person name="Shi X."/>
            <person name="Chang Y."/>
            <person name="Huang F."/>
            <person name="Chen Y."/>
            <person name="Hong S."/>
            <person name="Mi L."/>
            <person name="Sun Q."/>
            <person name="Zhang L."/>
            <person name="Zhou B."/>
            <person name="Peng R."/>
            <person name="Zhang X."/>
            <person name="Liu F."/>
        </authorList>
    </citation>
    <scope>NUCLEOTIDE SEQUENCE [LARGE SCALE GENOMIC DNA]</scope>
    <source>
        <strain evidence="2">cv. PA1801</strain>
    </source>
</reference>
<protein>
    <submittedName>
        <fullName evidence="1">Retrovirus-related Pol polyprotein from transposon 297 family</fullName>
    </submittedName>
</protein>
<dbReference type="AlphaFoldDB" id="A0A5B6VN65"/>
<dbReference type="EMBL" id="SMMG02000006">
    <property type="protein sequence ID" value="KAA3470488.1"/>
    <property type="molecule type" value="Genomic_DNA"/>
</dbReference>
<dbReference type="Gene3D" id="3.30.70.270">
    <property type="match status" value="1"/>
</dbReference>
<comment type="caution">
    <text evidence="1">The sequence shown here is derived from an EMBL/GenBank/DDBJ whole genome shotgun (WGS) entry which is preliminary data.</text>
</comment>
<accession>A0A5B6VN65</accession>
<keyword evidence="2" id="KW-1185">Reference proteome</keyword>
<gene>
    <name evidence="1" type="ORF">EPI10_016196</name>
</gene>
<sequence length="84" mass="9539">MDKTKKVLQLGLLLLPSNRYYRRFIKNYGAIARPITNLLKKIYDEQATTAFEHLKHALCSALVLTLSNFGLGNSVWTPMLLNMG</sequence>
<name>A0A5B6VN65_9ROSI</name>
<dbReference type="Proteomes" id="UP000325315">
    <property type="component" value="Unassembled WGS sequence"/>
</dbReference>
<dbReference type="OrthoDB" id="1002013at2759"/>
<organism evidence="1 2">
    <name type="scientific">Gossypium australe</name>
    <dbReference type="NCBI Taxonomy" id="47621"/>
    <lineage>
        <taxon>Eukaryota</taxon>
        <taxon>Viridiplantae</taxon>
        <taxon>Streptophyta</taxon>
        <taxon>Embryophyta</taxon>
        <taxon>Tracheophyta</taxon>
        <taxon>Spermatophyta</taxon>
        <taxon>Magnoliopsida</taxon>
        <taxon>eudicotyledons</taxon>
        <taxon>Gunneridae</taxon>
        <taxon>Pentapetalae</taxon>
        <taxon>rosids</taxon>
        <taxon>malvids</taxon>
        <taxon>Malvales</taxon>
        <taxon>Malvaceae</taxon>
        <taxon>Malvoideae</taxon>
        <taxon>Gossypium</taxon>
    </lineage>
</organism>
<dbReference type="InterPro" id="IPR043128">
    <property type="entry name" value="Rev_trsase/Diguanyl_cyclase"/>
</dbReference>